<dbReference type="PROSITE" id="PS51999">
    <property type="entry name" value="ZF_GRF"/>
    <property type="match status" value="1"/>
</dbReference>
<dbReference type="InterPro" id="IPR056444">
    <property type="entry name" value="Zn_ribbon_GRF_2"/>
</dbReference>
<evidence type="ECO:0000313" key="8">
    <source>
        <dbReference type="Proteomes" id="UP000243459"/>
    </source>
</evidence>
<dbReference type="AlphaFoldDB" id="A0A5P1EJV7"/>
<keyword evidence="5" id="KW-0812">Transmembrane</keyword>
<accession>A0A5P1EJV7</accession>
<keyword evidence="2 4" id="KW-0863">Zinc-finger</keyword>
<organism evidence="7 8">
    <name type="scientific">Asparagus officinalis</name>
    <name type="common">Garden asparagus</name>
    <dbReference type="NCBI Taxonomy" id="4686"/>
    <lineage>
        <taxon>Eukaryota</taxon>
        <taxon>Viridiplantae</taxon>
        <taxon>Streptophyta</taxon>
        <taxon>Embryophyta</taxon>
        <taxon>Tracheophyta</taxon>
        <taxon>Spermatophyta</taxon>
        <taxon>Magnoliopsida</taxon>
        <taxon>Liliopsida</taxon>
        <taxon>Asparagales</taxon>
        <taxon>Asparagaceae</taxon>
        <taxon>Asparagoideae</taxon>
        <taxon>Asparagus</taxon>
    </lineage>
</organism>
<gene>
    <name evidence="7" type="ORF">A4U43_C07F24680</name>
</gene>
<evidence type="ECO:0000313" key="7">
    <source>
        <dbReference type="EMBL" id="ONK64340.1"/>
    </source>
</evidence>
<dbReference type="Proteomes" id="UP000243459">
    <property type="component" value="Chromosome 7"/>
</dbReference>
<dbReference type="InterPro" id="IPR010666">
    <property type="entry name" value="Znf_GRF"/>
</dbReference>
<dbReference type="Gramene" id="ONK64340">
    <property type="protein sequence ID" value="ONK64340"/>
    <property type="gene ID" value="A4U43_C07F24680"/>
</dbReference>
<evidence type="ECO:0000256" key="3">
    <source>
        <dbReference type="ARBA" id="ARBA00022833"/>
    </source>
</evidence>
<dbReference type="EMBL" id="CM007387">
    <property type="protein sequence ID" value="ONK64340.1"/>
    <property type="molecule type" value="Genomic_DNA"/>
</dbReference>
<evidence type="ECO:0000256" key="5">
    <source>
        <dbReference type="SAM" id="Phobius"/>
    </source>
</evidence>
<keyword evidence="8" id="KW-1185">Reference proteome</keyword>
<feature type="domain" description="GRF-type" evidence="6">
    <location>
        <begin position="64"/>
        <end position="105"/>
    </location>
</feature>
<protein>
    <recommendedName>
        <fullName evidence="6">GRF-type domain-containing protein</fullName>
    </recommendedName>
</protein>
<evidence type="ECO:0000256" key="4">
    <source>
        <dbReference type="PROSITE-ProRule" id="PRU01343"/>
    </source>
</evidence>
<evidence type="ECO:0000256" key="1">
    <source>
        <dbReference type="ARBA" id="ARBA00022723"/>
    </source>
</evidence>
<sequence length="227" mass="25437">MNGMVRLLEIRRTSPGLVLEPQPPPPTRSRALAVELHRIKMASLSTVEGNSCVEVDIRFILKQCDCGELADVKITKSNKNNNRGRIYYSCKRQKCGSFLGWCKISSIEQKPFVIAPPEARELVVPLPILYPASSAIEFAANSLLVDFFLSWDLLFYWCLMNPPLILLLLLLIVVIGCCTDSAIFRFADAKNLKSVKELRESRDGEFSERMERAVASSKLAGKSEVLD</sequence>
<reference evidence="8" key="1">
    <citation type="journal article" date="2017" name="Nat. Commun.">
        <title>The asparagus genome sheds light on the origin and evolution of a young Y chromosome.</title>
        <authorList>
            <person name="Harkess A."/>
            <person name="Zhou J."/>
            <person name="Xu C."/>
            <person name="Bowers J.E."/>
            <person name="Van der Hulst R."/>
            <person name="Ayyampalayam S."/>
            <person name="Mercati F."/>
            <person name="Riccardi P."/>
            <person name="McKain M.R."/>
            <person name="Kakrana A."/>
            <person name="Tang H."/>
            <person name="Ray J."/>
            <person name="Groenendijk J."/>
            <person name="Arikit S."/>
            <person name="Mathioni S.M."/>
            <person name="Nakano M."/>
            <person name="Shan H."/>
            <person name="Telgmann-Rauber A."/>
            <person name="Kanno A."/>
            <person name="Yue Z."/>
            <person name="Chen H."/>
            <person name="Li W."/>
            <person name="Chen Y."/>
            <person name="Xu X."/>
            <person name="Zhang Y."/>
            <person name="Luo S."/>
            <person name="Chen H."/>
            <person name="Gao J."/>
            <person name="Mao Z."/>
            <person name="Pires J.C."/>
            <person name="Luo M."/>
            <person name="Kudrna D."/>
            <person name="Wing R.A."/>
            <person name="Meyers B.C."/>
            <person name="Yi K."/>
            <person name="Kong H."/>
            <person name="Lavrijsen P."/>
            <person name="Sunseri F."/>
            <person name="Falavigna A."/>
            <person name="Ye Y."/>
            <person name="Leebens-Mack J.H."/>
            <person name="Chen G."/>
        </authorList>
    </citation>
    <scope>NUCLEOTIDE SEQUENCE [LARGE SCALE GENOMIC DNA]</scope>
    <source>
        <strain evidence="8">cv. DH0086</strain>
    </source>
</reference>
<evidence type="ECO:0000256" key="2">
    <source>
        <dbReference type="ARBA" id="ARBA00022771"/>
    </source>
</evidence>
<keyword evidence="5" id="KW-1133">Transmembrane helix</keyword>
<proteinExistence type="predicted"/>
<keyword evidence="3" id="KW-0862">Zinc</keyword>
<evidence type="ECO:0000259" key="6">
    <source>
        <dbReference type="PROSITE" id="PS51999"/>
    </source>
</evidence>
<keyword evidence="5" id="KW-0472">Membrane</keyword>
<dbReference type="Pfam" id="PF23549">
    <property type="entry name" value="Zn_ribbon_GRF_2"/>
    <property type="match status" value="1"/>
</dbReference>
<keyword evidence="1" id="KW-0479">Metal-binding</keyword>
<dbReference type="GO" id="GO:0008270">
    <property type="term" value="F:zinc ion binding"/>
    <property type="evidence" value="ECO:0007669"/>
    <property type="project" value="UniProtKB-KW"/>
</dbReference>
<name>A0A5P1EJV7_ASPOF</name>
<feature type="transmembrane region" description="Helical" evidence="5">
    <location>
        <begin position="163"/>
        <end position="187"/>
    </location>
</feature>